<reference evidence="7 8" key="1">
    <citation type="submission" date="2017-02" db="EMBL/GenBank/DDBJ databases">
        <title>Genome sequence of Clostridium beijerinckii Br21.</title>
        <authorList>
            <person name="Fonseca B.C."/>
            <person name="Guazzaroni M.E."/>
            <person name="Riano-Pachon D.M."/>
            <person name="Reginatto V."/>
        </authorList>
    </citation>
    <scope>NUCLEOTIDE SEQUENCE [LARGE SCALE GENOMIC DNA]</scope>
    <source>
        <strain evidence="7 8">Br21</strain>
    </source>
</reference>
<comment type="similarity">
    <text evidence="1 5">Belongs to the N(4)/N(6)-methyltransferase family.</text>
</comment>
<evidence type="ECO:0000256" key="5">
    <source>
        <dbReference type="RuleBase" id="RU362026"/>
    </source>
</evidence>
<dbReference type="AlphaFoldDB" id="A0A1S9N5N4"/>
<gene>
    <name evidence="7" type="ORF">CBEIBR21_13595</name>
</gene>
<name>A0A1S9N5N4_CLOBE</name>
<evidence type="ECO:0000313" key="7">
    <source>
        <dbReference type="EMBL" id="OOP72846.1"/>
    </source>
</evidence>
<accession>A0A1S9N5N4</accession>
<dbReference type="InterPro" id="IPR001091">
    <property type="entry name" value="RM_Methyltransferase"/>
</dbReference>
<proteinExistence type="inferred from homology"/>
<dbReference type="InterPro" id="IPR029063">
    <property type="entry name" value="SAM-dependent_MTases_sf"/>
</dbReference>
<protein>
    <recommendedName>
        <fullName evidence="5">Methyltransferase</fullName>
        <ecNumber evidence="5">2.1.1.-</ecNumber>
    </recommendedName>
</protein>
<keyword evidence="2 7" id="KW-0489">Methyltransferase</keyword>
<evidence type="ECO:0000259" key="6">
    <source>
        <dbReference type="Pfam" id="PF01555"/>
    </source>
</evidence>
<feature type="domain" description="DNA methylase N-4/N-6" evidence="6">
    <location>
        <begin position="62"/>
        <end position="349"/>
    </location>
</feature>
<dbReference type="GO" id="GO:0009307">
    <property type="term" value="P:DNA restriction-modification system"/>
    <property type="evidence" value="ECO:0007669"/>
    <property type="project" value="UniProtKB-KW"/>
</dbReference>
<dbReference type="PROSITE" id="PS00092">
    <property type="entry name" value="N6_MTASE"/>
    <property type="match status" value="1"/>
</dbReference>
<comment type="caution">
    <text evidence="7">The sequence shown here is derived from an EMBL/GenBank/DDBJ whole genome shotgun (WGS) entry which is preliminary data.</text>
</comment>
<dbReference type="GO" id="GO:0008170">
    <property type="term" value="F:N-methyltransferase activity"/>
    <property type="evidence" value="ECO:0007669"/>
    <property type="project" value="InterPro"/>
</dbReference>
<keyword evidence="3 7" id="KW-0808">Transferase</keyword>
<dbReference type="EMBL" id="MWMH01000004">
    <property type="protein sequence ID" value="OOP72846.1"/>
    <property type="molecule type" value="Genomic_DNA"/>
</dbReference>
<dbReference type="RefSeq" id="WP_078115933.1">
    <property type="nucleotide sequence ID" value="NZ_MWMH01000004.1"/>
</dbReference>
<dbReference type="Proteomes" id="UP000190959">
    <property type="component" value="Unassembled WGS sequence"/>
</dbReference>
<dbReference type="GO" id="GO:0032259">
    <property type="term" value="P:methylation"/>
    <property type="evidence" value="ECO:0007669"/>
    <property type="project" value="UniProtKB-KW"/>
</dbReference>
<dbReference type="GO" id="GO:0003677">
    <property type="term" value="F:DNA binding"/>
    <property type="evidence" value="ECO:0007669"/>
    <property type="project" value="InterPro"/>
</dbReference>
<dbReference type="Pfam" id="PF01555">
    <property type="entry name" value="N6_N4_Mtase"/>
    <property type="match status" value="1"/>
</dbReference>
<dbReference type="InterPro" id="IPR002052">
    <property type="entry name" value="DNA_methylase_N6_adenine_CS"/>
</dbReference>
<dbReference type="EC" id="2.1.1.-" evidence="5"/>
<evidence type="ECO:0000256" key="4">
    <source>
        <dbReference type="ARBA" id="ARBA00022747"/>
    </source>
</evidence>
<keyword evidence="4" id="KW-0680">Restriction system</keyword>
<dbReference type="InterPro" id="IPR002941">
    <property type="entry name" value="DNA_methylase_N4/N6"/>
</dbReference>
<evidence type="ECO:0000256" key="1">
    <source>
        <dbReference type="ARBA" id="ARBA00006594"/>
    </source>
</evidence>
<dbReference type="PRINTS" id="PR00508">
    <property type="entry name" value="S21N4MTFRASE"/>
</dbReference>
<evidence type="ECO:0000256" key="2">
    <source>
        <dbReference type="ARBA" id="ARBA00022603"/>
    </source>
</evidence>
<evidence type="ECO:0000256" key="3">
    <source>
        <dbReference type="ARBA" id="ARBA00022679"/>
    </source>
</evidence>
<evidence type="ECO:0000313" key="8">
    <source>
        <dbReference type="Proteomes" id="UP000190959"/>
    </source>
</evidence>
<dbReference type="Gene3D" id="3.40.50.150">
    <property type="entry name" value="Vaccinia Virus protein VP39"/>
    <property type="match status" value="1"/>
</dbReference>
<dbReference type="SUPFAM" id="SSF53335">
    <property type="entry name" value="S-adenosyl-L-methionine-dependent methyltransferases"/>
    <property type="match status" value="1"/>
</dbReference>
<organism evidence="7 8">
    <name type="scientific">Clostridium beijerinckii</name>
    <name type="common">Clostridium MP</name>
    <dbReference type="NCBI Taxonomy" id="1520"/>
    <lineage>
        <taxon>Bacteria</taxon>
        <taxon>Bacillati</taxon>
        <taxon>Bacillota</taxon>
        <taxon>Clostridia</taxon>
        <taxon>Eubacteriales</taxon>
        <taxon>Clostridiaceae</taxon>
        <taxon>Clostridium</taxon>
    </lineage>
</organism>
<sequence>MLKQGKLELTWVGKYEDKKIEPRILIEDKSKSYGDPNTENMLIHGDNLIALKALEQDFSGKIKCIYIDPPYNTGSAFEHYDDGLEHSEWLCMMKPRLEILRNLMSEDGSIWITLDDNEAFRFKIMADEIFGEKNFVATIIWNSRKSKQNDTLVSLSHNYIFIYAKNKSNVLIKKMPVDSDKFSNPDNDPRGPWVADPFDAPQVRINLTYPIENPNTKTIYYPPQGRHWRTTEQEYLKLLNDNRIIFGKNGTSKPQQKRFLYEAKGVTPGTLWDDVGTATEATKEIQKLFNKEISFSTPKPERLIERILYLATDKEDMVLDSFLGSGTTAAVAHKMGRKYIGIELGEHCYTHCIPRLKAVVDGEQGGISKDINWQGGGGFKFYELAEPLLIKNSKLPIYSINPSYTFDMMAEAICKIEGFKYKPIGNFHGKSSENRFIHVTNEFVNSKYVFSLVNELEERQSLLIYCTKMQSDINLPDNVEIKKIPKDLLNKCSFESEGM</sequence>